<dbReference type="Proteomes" id="UP001141434">
    <property type="component" value="Unassembled WGS sequence"/>
</dbReference>
<dbReference type="RefSeq" id="XP_056516086.1">
    <property type="nucleotide sequence ID" value="XM_056651236.1"/>
</dbReference>
<evidence type="ECO:0000313" key="3">
    <source>
        <dbReference type="EMBL" id="KAJ5114893.1"/>
    </source>
</evidence>
<proteinExistence type="predicted"/>
<dbReference type="OrthoDB" id="430051at2759"/>
<accession>A0A9W9GA32</accession>
<gene>
    <name evidence="3" type="ORF">NUU61_000652</name>
</gene>
<organism evidence="3 4">
    <name type="scientific">Penicillium alfredii</name>
    <dbReference type="NCBI Taxonomy" id="1506179"/>
    <lineage>
        <taxon>Eukaryota</taxon>
        <taxon>Fungi</taxon>
        <taxon>Dikarya</taxon>
        <taxon>Ascomycota</taxon>
        <taxon>Pezizomycotina</taxon>
        <taxon>Eurotiomycetes</taxon>
        <taxon>Eurotiomycetidae</taxon>
        <taxon>Eurotiales</taxon>
        <taxon>Aspergillaceae</taxon>
        <taxon>Penicillium</taxon>
    </lineage>
</organism>
<feature type="coiled-coil region" evidence="1">
    <location>
        <begin position="301"/>
        <end position="328"/>
    </location>
</feature>
<keyword evidence="4" id="KW-1185">Reference proteome</keyword>
<evidence type="ECO:0000256" key="2">
    <source>
        <dbReference type="SAM" id="MobiDB-lite"/>
    </source>
</evidence>
<reference evidence="3" key="2">
    <citation type="journal article" date="2023" name="IMA Fungus">
        <title>Comparative genomic study of the Penicillium genus elucidates a diverse pangenome and 15 lateral gene transfer events.</title>
        <authorList>
            <person name="Petersen C."/>
            <person name="Sorensen T."/>
            <person name="Nielsen M.R."/>
            <person name="Sondergaard T.E."/>
            <person name="Sorensen J.L."/>
            <person name="Fitzpatrick D.A."/>
            <person name="Frisvad J.C."/>
            <person name="Nielsen K.L."/>
        </authorList>
    </citation>
    <scope>NUCLEOTIDE SEQUENCE</scope>
    <source>
        <strain evidence="3">IBT 34128</strain>
    </source>
</reference>
<protein>
    <submittedName>
        <fullName evidence="3">Uncharacterized protein</fullName>
    </submittedName>
</protein>
<dbReference type="EMBL" id="JAPMSZ010000001">
    <property type="protein sequence ID" value="KAJ5114893.1"/>
    <property type="molecule type" value="Genomic_DNA"/>
</dbReference>
<feature type="region of interest" description="Disordered" evidence="2">
    <location>
        <begin position="162"/>
        <end position="198"/>
    </location>
</feature>
<evidence type="ECO:0000313" key="4">
    <source>
        <dbReference type="Proteomes" id="UP001141434"/>
    </source>
</evidence>
<name>A0A9W9GA32_9EURO</name>
<reference evidence="3" key="1">
    <citation type="submission" date="2022-11" db="EMBL/GenBank/DDBJ databases">
        <authorList>
            <person name="Petersen C."/>
        </authorList>
    </citation>
    <scope>NUCLEOTIDE SEQUENCE</scope>
    <source>
        <strain evidence="3">IBT 34128</strain>
    </source>
</reference>
<sequence>MLSPSKKAPLTPRTAAPLRGLFKDGEWCCNCPERPIAAKYQTKKEGMNHGRWSTELGRSLHLQTAPSPSLRFLPLGKRRRTALSRGIALKLPIRRRPIDSDPLQDPQRAGNGLLTPQTERQVFDVPPRRTISPPKSAKARMMAEDDYGWNDDSDDNEDLAEALASSQKTEPMISQPNFHPETPSKAARTTANTSPSNRKLSEFAYDYSSPAPAQMASPVSAHTSFTDRFPPSSAEVCMTPTPTKYRDVLHSNSCSDTSSLAQSTLAVLDKHGVVLPNRARDELVAMLNSQHNKLTGINRGRTVLRNVVKSKDEELAKLKERVAHLEAQHELDRTLIDGMKPSSGSSVGGRP</sequence>
<feature type="compositionally biased region" description="Polar residues" evidence="2">
    <location>
        <begin position="166"/>
        <end position="177"/>
    </location>
</feature>
<evidence type="ECO:0000256" key="1">
    <source>
        <dbReference type="SAM" id="Coils"/>
    </source>
</evidence>
<dbReference type="AlphaFoldDB" id="A0A9W9GA32"/>
<keyword evidence="1" id="KW-0175">Coiled coil</keyword>
<feature type="compositionally biased region" description="Polar residues" evidence="2">
    <location>
        <begin position="187"/>
        <end position="198"/>
    </location>
</feature>
<feature type="region of interest" description="Disordered" evidence="2">
    <location>
        <begin position="97"/>
        <end position="140"/>
    </location>
</feature>
<dbReference type="GeneID" id="81390404"/>
<comment type="caution">
    <text evidence="3">The sequence shown here is derived from an EMBL/GenBank/DDBJ whole genome shotgun (WGS) entry which is preliminary data.</text>
</comment>